<sequence>MTTSNRNRTCETIEPPPRADAPRGSLKNFPPNPKSRLHQKKPHPLCAKTPTTKQATPKPDLLCSRDEDDRPQGAEHRQGRESECDTEEAKEKRVDKEKRGSLRYRSLRSRAVCTGASEAEVFGKLKWVALYTMSVYGLRYVH</sequence>
<reference evidence="2 3" key="1">
    <citation type="submission" date="2020-02" db="EMBL/GenBank/DDBJ databases">
        <authorList>
            <person name="Ma Q."/>
            <person name="Huang Y."/>
            <person name="Song X."/>
            <person name="Pei D."/>
        </authorList>
    </citation>
    <scope>NUCLEOTIDE SEQUENCE [LARGE SCALE GENOMIC DNA]</scope>
    <source>
        <strain evidence="2">Sxm20200214</strain>
        <tissue evidence="2">Leaf</tissue>
    </source>
</reference>
<evidence type="ECO:0000313" key="2">
    <source>
        <dbReference type="EMBL" id="KAG2310065.1"/>
    </source>
</evidence>
<feature type="compositionally biased region" description="Low complexity" evidence="1">
    <location>
        <begin position="47"/>
        <end position="59"/>
    </location>
</feature>
<feature type="region of interest" description="Disordered" evidence="1">
    <location>
        <begin position="1"/>
        <end position="98"/>
    </location>
</feature>
<keyword evidence="3" id="KW-1185">Reference proteome</keyword>
<dbReference type="Proteomes" id="UP000886595">
    <property type="component" value="Unassembled WGS sequence"/>
</dbReference>
<proteinExistence type="predicted"/>
<name>A0A8X7VFI7_BRACI</name>
<organism evidence="2 3">
    <name type="scientific">Brassica carinata</name>
    <name type="common">Ethiopian mustard</name>
    <name type="synonym">Abyssinian cabbage</name>
    <dbReference type="NCBI Taxonomy" id="52824"/>
    <lineage>
        <taxon>Eukaryota</taxon>
        <taxon>Viridiplantae</taxon>
        <taxon>Streptophyta</taxon>
        <taxon>Embryophyta</taxon>
        <taxon>Tracheophyta</taxon>
        <taxon>Spermatophyta</taxon>
        <taxon>Magnoliopsida</taxon>
        <taxon>eudicotyledons</taxon>
        <taxon>Gunneridae</taxon>
        <taxon>Pentapetalae</taxon>
        <taxon>rosids</taxon>
        <taxon>malvids</taxon>
        <taxon>Brassicales</taxon>
        <taxon>Brassicaceae</taxon>
        <taxon>Brassiceae</taxon>
        <taxon>Brassica</taxon>
    </lineage>
</organism>
<gene>
    <name evidence="2" type="ORF">Bca52824_021622</name>
</gene>
<comment type="caution">
    <text evidence="2">The sequence shown here is derived from an EMBL/GenBank/DDBJ whole genome shotgun (WGS) entry which is preliminary data.</text>
</comment>
<feature type="compositionally biased region" description="Basic and acidic residues" evidence="1">
    <location>
        <begin position="63"/>
        <end position="98"/>
    </location>
</feature>
<evidence type="ECO:0000313" key="3">
    <source>
        <dbReference type="Proteomes" id="UP000886595"/>
    </source>
</evidence>
<accession>A0A8X7VFI7</accession>
<dbReference type="AlphaFoldDB" id="A0A8X7VFI7"/>
<dbReference type="EMBL" id="JAAMPC010000005">
    <property type="protein sequence ID" value="KAG2310065.1"/>
    <property type="molecule type" value="Genomic_DNA"/>
</dbReference>
<protein>
    <submittedName>
        <fullName evidence="2">Uncharacterized protein</fullName>
    </submittedName>
</protein>
<evidence type="ECO:0000256" key="1">
    <source>
        <dbReference type="SAM" id="MobiDB-lite"/>
    </source>
</evidence>